<evidence type="ECO:0008006" key="4">
    <source>
        <dbReference type="Google" id="ProtNLM"/>
    </source>
</evidence>
<accession>A0A5P2G485</accession>
<dbReference type="OrthoDB" id="679547at2"/>
<feature type="chain" id="PRO_5024466161" description="TonB-dependent receptor plug domain-containing protein" evidence="1">
    <location>
        <begin position="24"/>
        <end position="806"/>
    </location>
</feature>
<dbReference type="KEGG" id="arac:E0W69_008180"/>
<dbReference type="Proteomes" id="UP000292424">
    <property type="component" value="Chromosome"/>
</dbReference>
<name>A0A5P2G485_9BACT</name>
<feature type="signal peptide" evidence="1">
    <location>
        <begin position="1"/>
        <end position="23"/>
    </location>
</feature>
<gene>
    <name evidence="2" type="ORF">E0W69_008180</name>
</gene>
<proteinExistence type="predicted"/>
<protein>
    <recommendedName>
        <fullName evidence="4">TonB-dependent receptor plug domain-containing protein</fullName>
    </recommendedName>
</protein>
<sequence length="806" mass="90012">MKYKIIFACSIVFLLLTQHKVHAQMRFDSVLNNYAANYQTEKVYFQLDKPAYGVGDTVWFKGYVMAGITPTEKSKNLYIDFSDVKGKVLAHLVYPIIMGGAFGQFTVPDSLTGKFLHMRGYTNWMRNFDSAFFYEKDIRIIKSDPNVVKVQPKQQTSITFFPEGGNFVAGIKANIAFKATDQFGIPVDVNGEVVDSKNANVGEFKSKHDGMGVFSIFPSANEKYKAIWTDANKVKHETELPNISNSGVVLQLANIGKNKAFLISRTDNVPAEQKELHILATIQQQPVYLANINLETKNSIGGSFDASEMPAGVMIVTILDKNYVPLAERITFVDNLAEAKVEPELGFTKIGLNKRAANEVVVNLPDSNIANLSLSITDAELGIDSSSNIVSQLLMSDDIKGRVYHPLYYFSDTTKEIKNNLELVMMTNGWRKYNWDKIAAGEFPKINYPVDTSYLTLSGKIFGATPDQIRTAGEIILLATPTGQNKNTKFIPMTVKPDGTFNDPNALFFDSLSVRYQFAKKKNFADQVSVKFMNNRILPPLNIFPDKQNLAFLMMTDTSGEARLKYMLAEQYRIAQLAKTKTLEDVTVHTKAKSPLEIMDDKYTSGMFKGGDAQEFNLVNDMVAQTSMNILQYLQGRVAGLQISNPTSNPSMTWRGGTPQIYLDEMPVDVNMIQNMPVTDMAYLKVFRPPFMGGFGGGSGGAIAIYTKRGDERAASSDAKGLPGQLIAGYSSIKEFYVPNYDDLNVDWNKPDLRTTLYWVPSILTGPNNKMVRMKFFNNDYTHSFRVVLEGMASDGRLIHVEKVIE</sequence>
<evidence type="ECO:0000313" key="2">
    <source>
        <dbReference type="EMBL" id="QES88632.1"/>
    </source>
</evidence>
<reference evidence="2 3" key="1">
    <citation type="submission" date="2019-09" db="EMBL/GenBank/DDBJ databases">
        <title>Complete genome sequence of Arachidicoccus sp. B3-10 isolated from apple orchard soil.</title>
        <authorList>
            <person name="Kim H.S."/>
            <person name="Han K.-I."/>
            <person name="Suh M.K."/>
            <person name="Lee K.C."/>
            <person name="Eom M.K."/>
            <person name="Kim J.-S."/>
            <person name="Kang S.W."/>
            <person name="Sin Y."/>
            <person name="Lee J.-S."/>
        </authorList>
    </citation>
    <scope>NUCLEOTIDE SEQUENCE [LARGE SCALE GENOMIC DNA]</scope>
    <source>
        <strain evidence="2 3">B3-10</strain>
    </source>
</reference>
<dbReference type="RefSeq" id="WP_131329587.1">
    <property type="nucleotide sequence ID" value="NZ_CP044016.1"/>
</dbReference>
<evidence type="ECO:0000256" key="1">
    <source>
        <dbReference type="SAM" id="SignalP"/>
    </source>
</evidence>
<keyword evidence="1" id="KW-0732">Signal</keyword>
<dbReference type="AlphaFoldDB" id="A0A5P2G485"/>
<dbReference type="SUPFAM" id="SSF56935">
    <property type="entry name" value="Porins"/>
    <property type="match status" value="1"/>
</dbReference>
<dbReference type="EMBL" id="CP044016">
    <property type="protein sequence ID" value="QES88632.1"/>
    <property type="molecule type" value="Genomic_DNA"/>
</dbReference>
<organism evidence="2 3">
    <name type="scientific">Rhizosphaericola mali</name>
    <dbReference type="NCBI Taxonomy" id="2545455"/>
    <lineage>
        <taxon>Bacteria</taxon>
        <taxon>Pseudomonadati</taxon>
        <taxon>Bacteroidota</taxon>
        <taxon>Chitinophagia</taxon>
        <taxon>Chitinophagales</taxon>
        <taxon>Chitinophagaceae</taxon>
        <taxon>Rhizosphaericola</taxon>
    </lineage>
</organism>
<evidence type="ECO:0000313" key="3">
    <source>
        <dbReference type="Proteomes" id="UP000292424"/>
    </source>
</evidence>
<keyword evidence="3" id="KW-1185">Reference proteome</keyword>